<dbReference type="Pfam" id="PF23866">
    <property type="entry name" value="DUF7224"/>
    <property type="match status" value="1"/>
</dbReference>
<feature type="transmembrane region" description="Helical" evidence="1">
    <location>
        <begin position="153"/>
        <end position="175"/>
    </location>
</feature>
<feature type="transmembrane region" description="Helical" evidence="1">
    <location>
        <begin position="128"/>
        <end position="146"/>
    </location>
</feature>
<feature type="transmembrane region" description="Helical" evidence="1">
    <location>
        <begin position="90"/>
        <end position="116"/>
    </location>
</feature>
<keyword evidence="1" id="KW-0812">Transmembrane</keyword>
<dbReference type="RefSeq" id="WP_274778424.1">
    <property type="nucleotide sequence ID" value="NZ_CAMXYX010000034.1"/>
</dbReference>
<accession>A0ABT5V7J9</accession>
<reference evidence="3 4" key="1">
    <citation type="submission" date="2023-02" db="EMBL/GenBank/DDBJ databases">
        <title>Defining the Infant Male Urobiome and Moving Towards Mechanisms in Urobiome Research.</title>
        <authorList>
            <person name="Reasoner S."/>
            <person name="Flores V."/>
            <person name="Van Horn G."/>
            <person name="Morales G."/>
            <person name="Peard L."/>
            <person name="Abelson B."/>
            <person name="Manuel C."/>
            <person name="Lee J."/>
            <person name="Baker B."/>
            <person name="Williams T."/>
            <person name="Schmitz J."/>
            <person name="Clayton D."/>
            <person name="Hadjifrangiskou M."/>
        </authorList>
    </citation>
    <scope>NUCLEOTIDE SEQUENCE [LARGE SCALE GENOMIC DNA]</scope>
    <source>
        <strain evidence="3 4">AS1053</strain>
    </source>
</reference>
<dbReference type="EMBL" id="JARBHI010000006">
    <property type="protein sequence ID" value="MDE1656146.1"/>
    <property type="molecule type" value="Genomic_DNA"/>
</dbReference>
<evidence type="ECO:0000313" key="3">
    <source>
        <dbReference type="EMBL" id="MDE1656146.1"/>
    </source>
</evidence>
<feature type="transmembrane region" description="Helical" evidence="1">
    <location>
        <begin position="12"/>
        <end position="30"/>
    </location>
</feature>
<keyword evidence="4" id="KW-1185">Reference proteome</keyword>
<evidence type="ECO:0000256" key="1">
    <source>
        <dbReference type="SAM" id="Phobius"/>
    </source>
</evidence>
<feature type="transmembrane region" description="Helical" evidence="1">
    <location>
        <begin position="187"/>
        <end position="204"/>
    </location>
</feature>
<feature type="domain" description="DUF7224" evidence="2">
    <location>
        <begin position="257"/>
        <end position="396"/>
    </location>
</feature>
<dbReference type="Proteomes" id="UP001219297">
    <property type="component" value="Unassembled WGS sequence"/>
</dbReference>
<dbReference type="InterPro" id="IPR055648">
    <property type="entry name" value="DUF7224"/>
</dbReference>
<name>A0ABT5V7J9_9ACTO</name>
<organism evidence="3 4">
    <name type="scientific">Actinotignum sanguinis</name>
    <dbReference type="NCBI Taxonomy" id="1445614"/>
    <lineage>
        <taxon>Bacteria</taxon>
        <taxon>Bacillati</taxon>
        <taxon>Actinomycetota</taxon>
        <taxon>Actinomycetes</taxon>
        <taxon>Actinomycetales</taxon>
        <taxon>Actinomycetaceae</taxon>
        <taxon>Actinotignum</taxon>
    </lineage>
</organism>
<gene>
    <name evidence="3" type="ORF">PWJ81_03590</name>
</gene>
<proteinExistence type="predicted"/>
<protein>
    <recommendedName>
        <fullName evidence="2">DUF7224 domain-containing protein</fullName>
    </recommendedName>
</protein>
<feature type="transmembrane region" description="Helical" evidence="1">
    <location>
        <begin position="216"/>
        <end position="236"/>
    </location>
</feature>
<keyword evidence="1" id="KW-1133">Transmembrane helix</keyword>
<evidence type="ECO:0000259" key="2">
    <source>
        <dbReference type="Pfam" id="PF23866"/>
    </source>
</evidence>
<comment type="caution">
    <text evidence="3">The sequence shown here is derived from an EMBL/GenBank/DDBJ whole genome shotgun (WGS) entry which is preliminary data.</text>
</comment>
<feature type="transmembrane region" description="Helical" evidence="1">
    <location>
        <begin position="42"/>
        <end position="62"/>
    </location>
</feature>
<keyword evidence="1" id="KW-0472">Membrane</keyword>
<sequence>MIFWPYLKRHPHLISALLTLIVGAIALWLLRDSWVGYTSATANYALCGFIFGMPLVSAMQAIHSERIRVVDLPTWVPYSPRRVLMQNVSALMPGLITILFTGAVLSGAALGVTAMAREELAPVNIHPIIGYLCLGFLGVLIGHMLGRIDASSAVLAVGSFGVMLGIAMFTTQYTVLEPYMEVSLPQLYALIAVTALAFIPALFLPRRSGWHKKQSVGSLIFVFIAVATLIAASALFPEPSQRRGAGQVCTTSQPFLCVWKEHEPALRTFTNISDRILPLIPEGMPVLDTFEEFALNGNHDGALTLNFSSADMDDESMLVTALVYPLTNPSYVERSNTDAGKVARGDFTVWLMMRGAPNKTDSSFIADGHDSATVERARAITALPEAEQRAWAQATYAASVADLER</sequence>
<evidence type="ECO:0000313" key="4">
    <source>
        <dbReference type="Proteomes" id="UP001219297"/>
    </source>
</evidence>